<dbReference type="InterPro" id="IPR004840">
    <property type="entry name" value="Amino_acid_permease_CS"/>
</dbReference>
<feature type="transmembrane region" description="Helical" evidence="6">
    <location>
        <begin position="173"/>
        <end position="193"/>
    </location>
</feature>
<feature type="transmembrane region" description="Helical" evidence="6">
    <location>
        <begin position="200"/>
        <end position="220"/>
    </location>
</feature>
<feature type="transmembrane region" description="Helical" evidence="6">
    <location>
        <begin position="48"/>
        <end position="69"/>
    </location>
</feature>
<protein>
    <recommendedName>
        <fullName evidence="9">Amino acid transporter</fullName>
    </recommendedName>
</protein>
<evidence type="ECO:0000256" key="5">
    <source>
        <dbReference type="ARBA" id="ARBA00023136"/>
    </source>
</evidence>
<dbReference type="PANTHER" id="PTHR45649">
    <property type="entry name" value="AMINO-ACID PERMEASE BAT1"/>
    <property type="match status" value="1"/>
</dbReference>
<feature type="transmembrane region" description="Helical" evidence="6">
    <location>
        <begin position="406"/>
        <end position="429"/>
    </location>
</feature>
<gene>
    <name evidence="7" type="ORF">HYDPIDRAFT_28159</name>
</gene>
<dbReference type="Pfam" id="PF13520">
    <property type="entry name" value="AA_permease_2"/>
    <property type="match status" value="1"/>
</dbReference>
<evidence type="ECO:0000256" key="4">
    <source>
        <dbReference type="ARBA" id="ARBA00022989"/>
    </source>
</evidence>
<comment type="subcellular location">
    <subcellularLocation>
        <location evidence="1">Membrane</location>
        <topology evidence="1">Multi-pass membrane protein</topology>
    </subcellularLocation>
</comment>
<dbReference type="InterPro" id="IPR002293">
    <property type="entry name" value="AA/rel_permease1"/>
</dbReference>
<evidence type="ECO:0000313" key="8">
    <source>
        <dbReference type="Proteomes" id="UP000053820"/>
    </source>
</evidence>
<feature type="transmembrane region" description="Helical" evidence="6">
    <location>
        <begin position="328"/>
        <end position="359"/>
    </location>
</feature>
<dbReference type="EMBL" id="KN839845">
    <property type="protein sequence ID" value="KIJ64798.1"/>
    <property type="molecule type" value="Genomic_DNA"/>
</dbReference>
<feature type="transmembrane region" description="Helical" evidence="6">
    <location>
        <begin position="475"/>
        <end position="495"/>
    </location>
</feature>
<sequence length="520" mass="55903">MALLHDGSRSGEIMEVTKSDSDVLASATSDQRLLDLGYKPEFRRDMSLVGVLGMSFCAMGILTGMSSAIQAGLFSGGPLGLFWGWNICSLFMFFIALSLGEICSSYPTLGGLYFWVCKMKPDAPVLGFCTGWIYSIAMVFTGTAGNLSVALYIASMAEVGIDQTLTKVEITAIAWGVNIFSGLVNSVGTKAIGKMSTLNVYWTLGGTFVLVITLLVKAPVKNSAAFVFTDYENFTGWESRGFVVLLGFLQAVYTLEGCETAAQVAEEAKRAEILAPLAVVGSVVGSWFVGLAYMLALLFSVQSIANVQATTYAIPVAQLFYDAVGPKLTIVCLVVVALAQVMASVTAFAASSRLFYALARDNAFPAKESYMALNRFQAPYVGVWTSVLVGCIICCAYIGSAIAFNAILSSAAISVMLSYLQPIIIRVFWPDSLPEPGPFSLGKWSWPINFAGFLFTVFICVLFILPTAYPVDVLNMNYSIVAVGGVFVVVAANWITWGRFSFVGPVQTTVETFALEKEKS</sequence>
<feature type="transmembrane region" description="Helical" evidence="6">
    <location>
        <begin position="274"/>
        <end position="299"/>
    </location>
</feature>
<reference evidence="7 8" key="1">
    <citation type="submission" date="2014-04" db="EMBL/GenBank/DDBJ databases">
        <title>Evolutionary Origins and Diversification of the Mycorrhizal Mutualists.</title>
        <authorList>
            <consortium name="DOE Joint Genome Institute"/>
            <consortium name="Mycorrhizal Genomics Consortium"/>
            <person name="Kohler A."/>
            <person name="Kuo A."/>
            <person name="Nagy L.G."/>
            <person name="Floudas D."/>
            <person name="Copeland A."/>
            <person name="Barry K.W."/>
            <person name="Cichocki N."/>
            <person name="Veneault-Fourrey C."/>
            <person name="LaButti K."/>
            <person name="Lindquist E.A."/>
            <person name="Lipzen A."/>
            <person name="Lundell T."/>
            <person name="Morin E."/>
            <person name="Murat C."/>
            <person name="Riley R."/>
            <person name="Ohm R."/>
            <person name="Sun H."/>
            <person name="Tunlid A."/>
            <person name="Henrissat B."/>
            <person name="Grigoriev I.V."/>
            <person name="Hibbett D.S."/>
            <person name="Martin F."/>
        </authorList>
    </citation>
    <scope>NUCLEOTIDE SEQUENCE [LARGE SCALE GENOMIC DNA]</scope>
    <source>
        <strain evidence="7 8">MD-312</strain>
    </source>
</reference>
<dbReference type="AlphaFoldDB" id="A0A0C9WA74"/>
<feature type="transmembrane region" description="Helical" evidence="6">
    <location>
        <begin position="81"/>
        <end position="104"/>
    </location>
</feature>
<evidence type="ECO:0000256" key="2">
    <source>
        <dbReference type="ARBA" id="ARBA00022448"/>
    </source>
</evidence>
<dbReference type="PIRSF" id="PIRSF006060">
    <property type="entry name" value="AA_transporter"/>
    <property type="match status" value="1"/>
</dbReference>
<evidence type="ECO:0000256" key="6">
    <source>
        <dbReference type="SAM" id="Phobius"/>
    </source>
</evidence>
<keyword evidence="2" id="KW-0813">Transport</keyword>
<name>A0A0C9WA74_9AGAM</name>
<dbReference type="GO" id="GO:0006865">
    <property type="term" value="P:amino acid transport"/>
    <property type="evidence" value="ECO:0007669"/>
    <property type="project" value="InterPro"/>
</dbReference>
<evidence type="ECO:0008006" key="9">
    <source>
        <dbReference type="Google" id="ProtNLM"/>
    </source>
</evidence>
<dbReference type="PROSITE" id="PS00218">
    <property type="entry name" value="AMINO_ACID_PERMEASE_1"/>
    <property type="match status" value="1"/>
</dbReference>
<dbReference type="OrthoDB" id="10054429at2759"/>
<keyword evidence="3 6" id="KW-0812">Transmembrane</keyword>
<keyword evidence="8" id="KW-1185">Reference proteome</keyword>
<dbReference type="GO" id="GO:0022857">
    <property type="term" value="F:transmembrane transporter activity"/>
    <property type="evidence" value="ECO:0007669"/>
    <property type="project" value="InterPro"/>
</dbReference>
<keyword evidence="4 6" id="KW-1133">Transmembrane helix</keyword>
<accession>A0A0C9WA74</accession>
<dbReference type="Gene3D" id="1.20.1740.10">
    <property type="entry name" value="Amino acid/polyamine transporter I"/>
    <property type="match status" value="1"/>
</dbReference>
<feature type="transmembrane region" description="Helical" evidence="6">
    <location>
        <begin position="125"/>
        <end position="153"/>
    </location>
</feature>
<keyword evidence="5 6" id="KW-0472">Membrane</keyword>
<feature type="transmembrane region" description="Helical" evidence="6">
    <location>
        <begin position="450"/>
        <end position="469"/>
    </location>
</feature>
<evidence type="ECO:0000256" key="3">
    <source>
        <dbReference type="ARBA" id="ARBA00022692"/>
    </source>
</evidence>
<dbReference type="HOGENOM" id="CLU_004495_0_1_1"/>
<proteinExistence type="predicted"/>
<evidence type="ECO:0000256" key="1">
    <source>
        <dbReference type="ARBA" id="ARBA00004141"/>
    </source>
</evidence>
<dbReference type="PANTHER" id="PTHR45649:SF26">
    <property type="entry name" value="OS04G0435100 PROTEIN"/>
    <property type="match status" value="1"/>
</dbReference>
<evidence type="ECO:0000313" key="7">
    <source>
        <dbReference type="EMBL" id="KIJ64798.1"/>
    </source>
</evidence>
<dbReference type="Proteomes" id="UP000053820">
    <property type="component" value="Unassembled WGS sequence"/>
</dbReference>
<dbReference type="GO" id="GO:0016020">
    <property type="term" value="C:membrane"/>
    <property type="evidence" value="ECO:0007669"/>
    <property type="project" value="UniProtKB-SubCell"/>
</dbReference>
<organism evidence="7 8">
    <name type="scientific">Hydnomerulius pinastri MD-312</name>
    <dbReference type="NCBI Taxonomy" id="994086"/>
    <lineage>
        <taxon>Eukaryota</taxon>
        <taxon>Fungi</taxon>
        <taxon>Dikarya</taxon>
        <taxon>Basidiomycota</taxon>
        <taxon>Agaricomycotina</taxon>
        <taxon>Agaricomycetes</taxon>
        <taxon>Agaricomycetidae</taxon>
        <taxon>Boletales</taxon>
        <taxon>Boletales incertae sedis</taxon>
        <taxon>Leucogyrophana</taxon>
    </lineage>
</organism>
<feature type="transmembrane region" description="Helical" evidence="6">
    <location>
        <begin position="380"/>
        <end position="400"/>
    </location>
</feature>